<evidence type="ECO:0000313" key="2">
    <source>
        <dbReference type="Proteomes" id="UP000276133"/>
    </source>
</evidence>
<proteinExistence type="predicted"/>
<dbReference type="Proteomes" id="UP000276133">
    <property type="component" value="Unassembled WGS sequence"/>
</dbReference>
<sequence length="136" mass="15747">MPFFMFKRGVKTRKTSNNAGLKTENSTMDLHRKKMVPKHSSEAITLGQVVAKKKVARPRQHSYICELLGNPTVSKAKNRNQFIHIILYFSLLFCAEFHTTGSLEQKASFHKDFILHLIGHLNFLHNEHQYKEIINV</sequence>
<keyword evidence="2" id="KW-1185">Reference proteome</keyword>
<dbReference type="AlphaFoldDB" id="A0A3M7RVE3"/>
<comment type="caution">
    <text evidence="1">The sequence shown here is derived from an EMBL/GenBank/DDBJ whole genome shotgun (WGS) entry which is preliminary data.</text>
</comment>
<protein>
    <submittedName>
        <fullName evidence="1">Uncharacterized protein</fullName>
    </submittedName>
</protein>
<accession>A0A3M7RVE3</accession>
<organism evidence="1 2">
    <name type="scientific">Brachionus plicatilis</name>
    <name type="common">Marine rotifer</name>
    <name type="synonym">Brachionus muelleri</name>
    <dbReference type="NCBI Taxonomy" id="10195"/>
    <lineage>
        <taxon>Eukaryota</taxon>
        <taxon>Metazoa</taxon>
        <taxon>Spiralia</taxon>
        <taxon>Gnathifera</taxon>
        <taxon>Rotifera</taxon>
        <taxon>Eurotatoria</taxon>
        <taxon>Monogononta</taxon>
        <taxon>Pseudotrocha</taxon>
        <taxon>Ploima</taxon>
        <taxon>Brachionidae</taxon>
        <taxon>Brachionus</taxon>
    </lineage>
</organism>
<reference evidence="1 2" key="1">
    <citation type="journal article" date="2018" name="Sci. Rep.">
        <title>Genomic signatures of local adaptation to the degree of environmental predictability in rotifers.</title>
        <authorList>
            <person name="Franch-Gras L."/>
            <person name="Hahn C."/>
            <person name="Garcia-Roger E.M."/>
            <person name="Carmona M.J."/>
            <person name="Serra M."/>
            <person name="Gomez A."/>
        </authorList>
    </citation>
    <scope>NUCLEOTIDE SEQUENCE [LARGE SCALE GENOMIC DNA]</scope>
    <source>
        <strain evidence="1">HYR1</strain>
    </source>
</reference>
<dbReference type="EMBL" id="REGN01002531">
    <property type="protein sequence ID" value="RNA27551.1"/>
    <property type="molecule type" value="Genomic_DNA"/>
</dbReference>
<name>A0A3M7RVE3_BRAPC</name>
<evidence type="ECO:0000313" key="1">
    <source>
        <dbReference type="EMBL" id="RNA27551.1"/>
    </source>
</evidence>
<gene>
    <name evidence="1" type="ORF">BpHYR1_046684</name>
</gene>